<name>A0A2G3ALP5_CAPAN</name>
<dbReference type="Gramene" id="PHT95142">
    <property type="protein sequence ID" value="PHT95142"/>
    <property type="gene ID" value="T459_03024"/>
</dbReference>
<sequence length="128" mass="14795">MNAASTGEAAKLRAILIKDVGMMKKDRFSWIYTKDSIHIFQAKDTTHERYPEIQAMLAKLKRDVKAADMTKILELEPLHDQARRSVTRLKPLADENQKEEHIVHVTHMVVDDYLFVLRDSVLLLRLVA</sequence>
<accession>A0A2G3ALP5</accession>
<gene>
    <name evidence="1" type="ORF">T459_03024</name>
</gene>
<protein>
    <submittedName>
        <fullName evidence="1">Uncharacterized protein</fullName>
    </submittedName>
</protein>
<reference evidence="1 2" key="1">
    <citation type="journal article" date="2014" name="Nat. Genet.">
        <title>Genome sequence of the hot pepper provides insights into the evolution of pungency in Capsicum species.</title>
        <authorList>
            <person name="Kim S."/>
            <person name="Park M."/>
            <person name="Yeom S.I."/>
            <person name="Kim Y.M."/>
            <person name="Lee J.M."/>
            <person name="Lee H.A."/>
            <person name="Seo E."/>
            <person name="Choi J."/>
            <person name="Cheong K."/>
            <person name="Kim K.T."/>
            <person name="Jung K."/>
            <person name="Lee G.W."/>
            <person name="Oh S.K."/>
            <person name="Bae C."/>
            <person name="Kim S.B."/>
            <person name="Lee H.Y."/>
            <person name="Kim S.Y."/>
            <person name="Kim M.S."/>
            <person name="Kang B.C."/>
            <person name="Jo Y.D."/>
            <person name="Yang H.B."/>
            <person name="Jeong H.J."/>
            <person name="Kang W.H."/>
            <person name="Kwon J.K."/>
            <person name="Shin C."/>
            <person name="Lim J.Y."/>
            <person name="Park J.H."/>
            <person name="Huh J.H."/>
            <person name="Kim J.S."/>
            <person name="Kim B.D."/>
            <person name="Cohen O."/>
            <person name="Paran I."/>
            <person name="Suh M.C."/>
            <person name="Lee S.B."/>
            <person name="Kim Y.K."/>
            <person name="Shin Y."/>
            <person name="Noh S.J."/>
            <person name="Park J."/>
            <person name="Seo Y.S."/>
            <person name="Kwon S.Y."/>
            <person name="Kim H.A."/>
            <person name="Park J.M."/>
            <person name="Kim H.J."/>
            <person name="Choi S.B."/>
            <person name="Bosland P.W."/>
            <person name="Reeves G."/>
            <person name="Jo S.H."/>
            <person name="Lee B.W."/>
            <person name="Cho H.T."/>
            <person name="Choi H.S."/>
            <person name="Lee M.S."/>
            <person name="Yu Y."/>
            <person name="Do Choi Y."/>
            <person name="Park B.S."/>
            <person name="van Deynze A."/>
            <person name="Ashrafi H."/>
            <person name="Hill T."/>
            <person name="Kim W.T."/>
            <person name="Pai H.S."/>
            <person name="Ahn H.K."/>
            <person name="Yeam I."/>
            <person name="Giovannoni J.J."/>
            <person name="Rose J.K."/>
            <person name="Sorensen I."/>
            <person name="Lee S.J."/>
            <person name="Kim R.W."/>
            <person name="Choi I.Y."/>
            <person name="Choi B.S."/>
            <person name="Lim J.S."/>
            <person name="Lee Y.H."/>
            <person name="Choi D."/>
        </authorList>
    </citation>
    <scope>NUCLEOTIDE SEQUENCE [LARGE SCALE GENOMIC DNA]</scope>
    <source>
        <strain evidence="2">cv. CM334</strain>
    </source>
</reference>
<proteinExistence type="predicted"/>
<reference evidence="1 2" key="2">
    <citation type="journal article" date="2017" name="Genome Biol.">
        <title>New reference genome sequences of hot pepper reveal the massive evolution of plant disease-resistance genes by retroduplication.</title>
        <authorList>
            <person name="Kim S."/>
            <person name="Park J."/>
            <person name="Yeom S.I."/>
            <person name="Kim Y.M."/>
            <person name="Seo E."/>
            <person name="Kim K.T."/>
            <person name="Kim M.S."/>
            <person name="Lee J.M."/>
            <person name="Cheong K."/>
            <person name="Shin H.S."/>
            <person name="Kim S.B."/>
            <person name="Han K."/>
            <person name="Lee J."/>
            <person name="Park M."/>
            <person name="Lee H.A."/>
            <person name="Lee H.Y."/>
            <person name="Lee Y."/>
            <person name="Oh S."/>
            <person name="Lee J.H."/>
            <person name="Choi E."/>
            <person name="Choi E."/>
            <person name="Lee S.E."/>
            <person name="Jeon J."/>
            <person name="Kim H."/>
            <person name="Choi G."/>
            <person name="Song H."/>
            <person name="Lee J."/>
            <person name="Lee S.C."/>
            <person name="Kwon J.K."/>
            <person name="Lee H.Y."/>
            <person name="Koo N."/>
            <person name="Hong Y."/>
            <person name="Kim R.W."/>
            <person name="Kang W.H."/>
            <person name="Huh J.H."/>
            <person name="Kang B.C."/>
            <person name="Yang T.J."/>
            <person name="Lee Y.H."/>
            <person name="Bennetzen J.L."/>
            <person name="Choi D."/>
        </authorList>
    </citation>
    <scope>NUCLEOTIDE SEQUENCE [LARGE SCALE GENOMIC DNA]</scope>
    <source>
        <strain evidence="2">cv. CM334</strain>
    </source>
</reference>
<organism evidence="1 2">
    <name type="scientific">Capsicum annuum</name>
    <name type="common">Capsicum pepper</name>
    <dbReference type="NCBI Taxonomy" id="4072"/>
    <lineage>
        <taxon>Eukaryota</taxon>
        <taxon>Viridiplantae</taxon>
        <taxon>Streptophyta</taxon>
        <taxon>Embryophyta</taxon>
        <taxon>Tracheophyta</taxon>
        <taxon>Spermatophyta</taxon>
        <taxon>Magnoliopsida</taxon>
        <taxon>eudicotyledons</taxon>
        <taxon>Gunneridae</taxon>
        <taxon>Pentapetalae</taxon>
        <taxon>asterids</taxon>
        <taxon>lamiids</taxon>
        <taxon>Solanales</taxon>
        <taxon>Solanaceae</taxon>
        <taxon>Solanoideae</taxon>
        <taxon>Capsiceae</taxon>
        <taxon>Capsicum</taxon>
    </lineage>
</organism>
<dbReference type="STRING" id="4072.A0A2G3ALP5"/>
<comment type="caution">
    <text evidence="1">The sequence shown here is derived from an EMBL/GenBank/DDBJ whole genome shotgun (WGS) entry which is preliminary data.</text>
</comment>
<keyword evidence="2" id="KW-1185">Reference proteome</keyword>
<dbReference type="EMBL" id="AYRZ02000001">
    <property type="protein sequence ID" value="PHT95142.1"/>
    <property type="molecule type" value="Genomic_DNA"/>
</dbReference>
<dbReference type="AlphaFoldDB" id="A0A2G3ALP5"/>
<evidence type="ECO:0000313" key="2">
    <source>
        <dbReference type="Proteomes" id="UP000222542"/>
    </source>
</evidence>
<dbReference type="Proteomes" id="UP000222542">
    <property type="component" value="Unassembled WGS sequence"/>
</dbReference>
<evidence type="ECO:0000313" key="1">
    <source>
        <dbReference type="EMBL" id="PHT95142.1"/>
    </source>
</evidence>